<evidence type="ECO:0000256" key="4">
    <source>
        <dbReference type="PROSITE-ProRule" id="PRU00169"/>
    </source>
</evidence>
<comment type="catalytic activity">
    <reaction evidence="1">
        <text>ATP + protein L-histidine = ADP + protein N-phospho-L-histidine.</text>
        <dbReference type="EC" id="2.7.13.3"/>
    </reaction>
</comment>
<dbReference type="PROSITE" id="PS50110">
    <property type="entry name" value="RESPONSE_REGULATORY"/>
    <property type="match status" value="1"/>
</dbReference>
<keyword evidence="5" id="KW-0472">Membrane</keyword>
<dbReference type="PROSITE" id="PS50109">
    <property type="entry name" value="HIS_KIN"/>
    <property type="match status" value="1"/>
</dbReference>
<dbReference type="InterPro" id="IPR003594">
    <property type="entry name" value="HATPase_dom"/>
</dbReference>
<dbReference type="Gene3D" id="3.30.450.20">
    <property type="entry name" value="PAS domain"/>
    <property type="match status" value="1"/>
</dbReference>
<dbReference type="Gene3D" id="3.30.450.290">
    <property type="match status" value="1"/>
</dbReference>
<dbReference type="PANTHER" id="PTHR43065">
    <property type="entry name" value="SENSOR HISTIDINE KINASE"/>
    <property type="match status" value="1"/>
</dbReference>
<evidence type="ECO:0000259" key="7">
    <source>
        <dbReference type="PROSITE" id="PS50110"/>
    </source>
</evidence>
<feature type="domain" description="Histidine kinase" evidence="6">
    <location>
        <begin position="391"/>
        <end position="614"/>
    </location>
</feature>
<dbReference type="InterPro" id="IPR000700">
    <property type="entry name" value="PAS-assoc_C"/>
</dbReference>
<dbReference type="SMART" id="SM00086">
    <property type="entry name" value="PAC"/>
    <property type="match status" value="1"/>
</dbReference>
<dbReference type="GO" id="GO:0000155">
    <property type="term" value="F:phosphorelay sensor kinase activity"/>
    <property type="evidence" value="ECO:0007669"/>
    <property type="project" value="InterPro"/>
</dbReference>
<dbReference type="InterPro" id="IPR000014">
    <property type="entry name" value="PAS"/>
</dbReference>
<dbReference type="InterPro" id="IPR011006">
    <property type="entry name" value="CheY-like_superfamily"/>
</dbReference>
<dbReference type="PROSITE" id="PS50113">
    <property type="entry name" value="PAC"/>
    <property type="match status" value="1"/>
</dbReference>
<dbReference type="SMART" id="SM00387">
    <property type="entry name" value="HATPase_c"/>
    <property type="match status" value="1"/>
</dbReference>
<dbReference type="NCBIfam" id="TIGR00229">
    <property type="entry name" value="sensory_box"/>
    <property type="match status" value="1"/>
</dbReference>
<dbReference type="Pfam" id="PF00512">
    <property type="entry name" value="HisKA"/>
    <property type="match status" value="1"/>
</dbReference>
<feature type="transmembrane region" description="Helical" evidence="5">
    <location>
        <begin position="212"/>
        <end position="231"/>
    </location>
</feature>
<dbReference type="CDD" id="cd00130">
    <property type="entry name" value="PAS"/>
    <property type="match status" value="1"/>
</dbReference>
<keyword evidence="5" id="KW-1133">Transmembrane helix</keyword>
<dbReference type="Pfam" id="PF11845">
    <property type="entry name" value="Tll0287-like"/>
    <property type="match status" value="1"/>
</dbReference>
<dbReference type="SUPFAM" id="SSF47384">
    <property type="entry name" value="Homodimeric domain of signal transducing histidine kinase"/>
    <property type="match status" value="1"/>
</dbReference>
<dbReference type="InterPro" id="IPR003661">
    <property type="entry name" value="HisK_dim/P_dom"/>
</dbReference>
<dbReference type="InterPro" id="IPR036890">
    <property type="entry name" value="HATPase_C_sf"/>
</dbReference>
<dbReference type="InterPro" id="IPR001610">
    <property type="entry name" value="PAC"/>
</dbReference>
<dbReference type="SUPFAM" id="SSF55874">
    <property type="entry name" value="ATPase domain of HSP90 chaperone/DNA topoisomerase II/histidine kinase"/>
    <property type="match status" value="1"/>
</dbReference>
<accession>A0A7C2XGC3</accession>
<dbReference type="SMART" id="SM00091">
    <property type="entry name" value="PAS"/>
    <property type="match status" value="1"/>
</dbReference>
<dbReference type="InterPro" id="IPR036097">
    <property type="entry name" value="HisK_dim/P_sf"/>
</dbReference>
<evidence type="ECO:0000259" key="9">
    <source>
        <dbReference type="PROSITE" id="PS50113"/>
    </source>
</evidence>
<feature type="domain" description="Response regulatory" evidence="7">
    <location>
        <begin position="637"/>
        <end position="753"/>
    </location>
</feature>
<dbReference type="PRINTS" id="PR00344">
    <property type="entry name" value="BCTRLSENSOR"/>
</dbReference>
<dbReference type="Pfam" id="PF02518">
    <property type="entry name" value="HATPase_c"/>
    <property type="match status" value="1"/>
</dbReference>
<dbReference type="Gene3D" id="3.30.565.10">
    <property type="entry name" value="Histidine kinase-like ATPase, C-terminal domain"/>
    <property type="match status" value="1"/>
</dbReference>
<dbReference type="EC" id="2.7.13.3" evidence="2"/>
<evidence type="ECO:0000256" key="1">
    <source>
        <dbReference type="ARBA" id="ARBA00000085"/>
    </source>
</evidence>
<dbReference type="Gene3D" id="1.10.287.130">
    <property type="match status" value="1"/>
</dbReference>
<dbReference type="SUPFAM" id="SSF55785">
    <property type="entry name" value="PYP-like sensor domain (PAS domain)"/>
    <property type="match status" value="1"/>
</dbReference>
<evidence type="ECO:0000256" key="2">
    <source>
        <dbReference type="ARBA" id="ARBA00012438"/>
    </source>
</evidence>
<evidence type="ECO:0000313" key="10">
    <source>
        <dbReference type="EMBL" id="HET98149.1"/>
    </source>
</evidence>
<evidence type="ECO:0000259" key="8">
    <source>
        <dbReference type="PROSITE" id="PS50112"/>
    </source>
</evidence>
<dbReference type="SUPFAM" id="SSF52172">
    <property type="entry name" value="CheY-like"/>
    <property type="match status" value="1"/>
</dbReference>
<dbReference type="EMBL" id="DSDS01000130">
    <property type="protein sequence ID" value="HET98149.1"/>
    <property type="molecule type" value="Genomic_DNA"/>
</dbReference>
<sequence>MKDKTDPQELGFLLAALFWTLAIAILATCQQSSDRQAALENAKISARQSFNKDLLIRRWASEQGGVYVPITPATPPNPHLSHLPERDITTPSGRPLTLLNPAYIIRQIHQFGRDSGDHGYGHITSLKPLRPENAPDNWERSALEKLAAGEPEWSNLEWLAGAIYLRLMQPLVLEPACLQCHPEQPVGSIRGGISVSIPWAQFQETITRKRTLLWLGHGALWLLGLGGLGFARHHLRRHFFKVRQGEQRLRQSEERFRLLAEGTQAIPWELDLGTNRWTYIAPQVGKILGYPPEEWRDLGFWEERIHPDDRQRVLEHCRHCREEGQDQQFEYRFLKKDGNFAWLKTLATVRMEQGRPVRVRGVMLDLTERHIMEEKLRQAAKMEAVGTLAAGVAHDFNNILTSLISFATLVKRRHLDDEISQDYLQEMLDGANRAAELTRSLLAYSRKLEVKLKPEDLNDIVEKNRKLLRRLIRENIEIATELTESELPVLADRALIEQVLLNLAGNAQDAMPVGGSLTIGTGRIDSLNRDNKAVPPAIPLPCAILTVADTGVGIDPGRLERIFDPFFTTKAVGQGTGLGLAQVYGIVLQHDGVINVDSEPDGGSVFTIFLPLHTGGPTVSDRPEIVENAPVADSPLNILLVEDEPQVRKVLERLLTSRGHRVLEAAQGLEALQIMRRQPENIDLVVMDVIMPGMNGRETFREMRTIRADIKVLFISGYPGDVITIQDIRDEKLDLLAKPLVPRELIEKIKALTNK</sequence>
<dbReference type="InterPro" id="IPR013655">
    <property type="entry name" value="PAS_fold_3"/>
</dbReference>
<dbReference type="InterPro" id="IPR005467">
    <property type="entry name" value="His_kinase_dom"/>
</dbReference>
<evidence type="ECO:0000256" key="5">
    <source>
        <dbReference type="SAM" id="Phobius"/>
    </source>
</evidence>
<dbReference type="Pfam" id="PF00072">
    <property type="entry name" value="Response_reg"/>
    <property type="match status" value="1"/>
</dbReference>
<reference evidence="10" key="1">
    <citation type="journal article" date="2020" name="mSystems">
        <title>Genome- and Community-Level Interaction Insights into Carbon Utilization and Element Cycling Functions of Hydrothermarchaeota in Hydrothermal Sediment.</title>
        <authorList>
            <person name="Zhou Z."/>
            <person name="Liu Y."/>
            <person name="Xu W."/>
            <person name="Pan J."/>
            <person name="Luo Z.H."/>
            <person name="Li M."/>
        </authorList>
    </citation>
    <scope>NUCLEOTIDE SEQUENCE [LARGE SCALE GENOMIC DNA]</scope>
    <source>
        <strain evidence="10">SpSt-1224</strain>
    </source>
</reference>
<keyword evidence="5" id="KW-0812">Transmembrane</keyword>
<dbReference type="Gene3D" id="3.40.50.2300">
    <property type="match status" value="1"/>
</dbReference>
<dbReference type="InterPro" id="IPR035965">
    <property type="entry name" value="PAS-like_dom_sf"/>
</dbReference>
<evidence type="ECO:0000259" key="6">
    <source>
        <dbReference type="PROSITE" id="PS50109"/>
    </source>
</evidence>
<dbReference type="Pfam" id="PF08447">
    <property type="entry name" value="PAS_3"/>
    <property type="match status" value="1"/>
</dbReference>
<feature type="modified residue" description="4-aspartylphosphate" evidence="4">
    <location>
        <position position="688"/>
    </location>
</feature>
<dbReference type="InterPro" id="IPR004358">
    <property type="entry name" value="Sig_transdc_His_kin-like_C"/>
</dbReference>
<dbReference type="AlphaFoldDB" id="A0A7C2XGC3"/>
<dbReference type="PROSITE" id="PS50112">
    <property type="entry name" value="PAS"/>
    <property type="match status" value="1"/>
</dbReference>
<protein>
    <recommendedName>
        <fullName evidence="2">histidine kinase</fullName>
        <ecNumber evidence="2">2.7.13.3</ecNumber>
    </recommendedName>
</protein>
<keyword evidence="3 4" id="KW-0597">Phosphoprotein</keyword>
<dbReference type="SMART" id="SM00388">
    <property type="entry name" value="HisKA"/>
    <property type="match status" value="1"/>
</dbReference>
<dbReference type="InterPro" id="IPR001789">
    <property type="entry name" value="Sig_transdc_resp-reg_receiver"/>
</dbReference>
<organism evidence="10">
    <name type="scientific">Desulfurivibrio alkaliphilus</name>
    <dbReference type="NCBI Taxonomy" id="427923"/>
    <lineage>
        <taxon>Bacteria</taxon>
        <taxon>Pseudomonadati</taxon>
        <taxon>Thermodesulfobacteriota</taxon>
        <taxon>Desulfobulbia</taxon>
        <taxon>Desulfobulbales</taxon>
        <taxon>Desulfobulbaceae</taxon>
        <taxon>Desulfurivibrio</taxon>
    </lineage>
</organism>
<dbReference type="CDD" id="cd00082">
    <property type="entry name" value="HisKA"/>
    <property type="match status" value="1"/>
</dbReference>
<dbReference type="SMART" id="SM00448">
    <property type="entry name" value="REC"/>
    <property type="match status" value="1"/>
</dbReference>
<evidence type="ECO:0000256" key="3">
    <source>
        <dbReference type="ARBA" id="ARBA00022553"/>
    </source>
</evidence>
<gene>
    <name evidence="10" type="ORF">ENN98_05590</name>
</gene>
<name>A0A7C2XGC3_9BACT</name>
<feature type="domain" description="PAS" evidence="8">
    <location>
        <begin position="252"/>
        <end position="324"/>
    </location>
</feature>
<dbReference type="Proteomes" id="UP000885986">
    <property type="component" value="Unassembled WGS sequence"/>
</dbReference>
<comment type="caution">
    <text evidence="10">The sequence shown here is derived from an EMBL/GenBank/DDBJ whole genome shotgun (WGS) entry which is preliminary data.</text>
</comment>
<dbReference type="PANTHER" id="PTHR43065:SF42">
    <property type="entry name" value="TWO-COMPONENT SENSOR PPRA"/>
    <property type="match status" value="1"/>
</dbReference>
<dbReference type="InterPro" id="IPR021796">
    <property type="entry name" value="Tll0287-like_dom"/>
</dbReference>
<proteinExistence type="predicted"/>
<feature type="domain" description="PAC" evidence="9">
    <location>
        <begin position="327"/>
        <end position="378"/>
    </location>
</feature>